<proteinExistence type="predicted"/>
<dbReference type="EMBL" id="MU151092">
    <property type="protein sequence ID" value="KAF9451085.1"/>
    <property type="molecule type" value="Genomic_DNA"/>
</dbReference>
<sequence>MMSSRMMPSSTEHSRKPRPAREHSKDEAGVCEAYPGIIESSDIEPLHHEKLKGDTSGMPSMSSGTASEPGYMAIAADTLAAAAKYAKAGKESIFGSSK</sequence>
<dbReference type="Proteomes" id="UP000807342">
    <property type="component" value="Unassembled WGS sequence"/>
</dbReference>
<protein>
    <submittedName>
        <fullName evidence="2">Uncharacterized protein</fullName>
    </submittedName>
</protein>
<gene>
    <name evidence="2" type="ORF">P691DRAFT_808929</name>
</gene>
<accession>A0A9P5XK85</accession>
<feature type="compositionally biased region" description="Basic and acidic residues" evidence="1">
    <location>
        <begin position="44"/>
        <end position="53"/>
    </location>
</feature>
<keyword evidence="3" id="KW-1185">Reference proteome</keyword>
<evidence type="ECO:0000313" key="2">
    <source>
        <dbReference type="EMBL" id="KAF9451085.1"/>
    </source>
</evidence>
<evidence type="ECO:0000256" key="1">
    <source>
        <dbReference type="SAM" id="MobiDB-lite"/>
    </source>
</evidence>
<feature type="compositionally biased region" description="Polar residues" evidence="1">
    <location>
        <begin position="1"/>
        <end position="11"/>
    </location>
</feature>
<reference evidence="2" key="1">
    <citation type="submission" date="2020-11" db="EMBL/GenBank/DDBJ databases">
        <authorList>
            <consortium name="DOE Joint Genome Institute"/>
            <person name="Ahrendt S."/>
            <person name="Riley R."/>
            <person name="Andreopoulos W."/>
            <person name="Labutti K."/>
            <person name="Pangilinan J."/>
            <person name="Ruiz-Duenas F.J."/>
            <person name="Barrasa J.M."/>
            <person name="Sanchez-Garcia M."/>
            <person name="Camarero S."/>
            <person name="Miyauchi S."/>
            <person name="Serrano A."/>
            <person name="Linde D."/>
            <person name="Babiker R."/>
            <person name="Drula E."/>
            <person name="Ayuso-Fernandez I."/>
            <person name="Pacheco R."/>
            <person name="Padilla G."/>
            <person name="Ferreira P."/>
            <person name="Barriuso J."/>
            <person name="Kellner H."/>
            <person name="Castanera R."/>
            <person name="Alfaro M."/>
            <person name="Ramirez L."/>
            <person name="Pisabarro A.G."/>
            <person name="Kuo A."/>
            <person name="Tritt A."/>
            <person name="Lipzen A."/>
            <person name="He G."/>
            <person name="Yan M."/>
            <person name="Ng V."/>
            <person name="Cullen D."/>
            <person name="Martin F."/>
            <person name="Rosso M.-N."/>
            <person name="Henrissat B."/>
            <person name="Hibbett D."/>
            <person name="Martinez A.T."/>
            <person name="Grigoriev I.V."/>
        </authorList>
    </citation>
    <scope>NUCLEOTIDE SEQUENCE</scope>
    <source>
        <strain evidence="2">MF-IS2</strain>
    </source>
</reference>
<feature type="compositionally biased region" description="Basic and acidic residues" evidence="1">
    <location>
        <begin position="19"/>
        <end position="28"/>
    </location>
</feature>
<comment type="caution">
    <text evidence="2">The sequence shown here is derived from an EMBL/GenBank/DDBJ whole genome shotgun (WGS) entry which is preliminary data.</text>
</comment>
<dbReference type="OrthoDB" id="2581931at2759"/>
<evidence type="ECO:0000313" key="3">
    <source>
        <dbReference type="Proteomes" id="UP000807342"/>
    </source>
</evidence>
<organism evidence="2 3">
    <name type="scientific">Macrolepiota fuliginosa MF-IS2</name>
    <dbReference type="NCBI Taxonomy" id="1400762"/>
    <lineage>
        <taxon>Eukaryota</taxon>
        <taxon>Fungi</taxon>
        <taxon>Dikarya</taxon>
        <taxon>Basidiomycota</taxon>
        <taxon>Agaricomycotina</taxon>
        <taxon>Agaricomycetes</taxon>
        <taxon>Agaricomycetidae</taxon>
        <taxon>Agaricales</taxon>
        <taxon>Agaricineae</taxon>
        <taxon>Agaricaceae</taxon>
        <taxon>Macrolepiota</taxon>
    </lineage>
</organism>
<dbReference type="AlphaFoldDB" id="A0A9P5XK85"/>
<name>A0A9P5XK85_9AGAR</name>
<feature type="region of interest" description="Disordered" evidence="1">
    <location>
        <begin position="1"/>
        <end position="65"/>
    </location>
</feature>